<accession>A0A1H7VKK4</accession>
<feature type="transmembrane region" description="Helical" evidence="1">
    <location>
        <begin position="295"/>
        <end position="315"/>
    </location>
</feature>
<feature type="transmembrane region" description="Helical" evidence="1">
    <location>
        <begin position="161"/>
        <end position="188"/>
    </location>
</feature>
<feature type="transmembrane region" description="Helical" evidence="1">
    <location>
        <begin position="136"/>
        <end position="155"/>
    </location>
</feature>
<sequence>MKKSINYYSVLLNISIILFTLYISFSVFKEKVMIADDLSKVYEAGSISQPYFSFIYSFLDSSTMAARPVSGFVTGTLIFLSGYNESVYWLGLFFFPLSLLVIYTVAQKIWSAQLASLVTLLYACSMIGTSIQFSTIMLNSNLATIFFCLSIYFVYVRKNIFISSLLFIASVLSYEIFLPLVFLHLFLIKEHKKRVAFIFLTLATIIIFRKILQPALFVQSYQRDEISKIFDIKRVAQISLYFVKLFCKDIFTGMYKSILNYRKLNFLEWISLLIIPSLVYKVFSDYDFKQQSQRFKNIGIISLIAIFCGMSIFLFSSYTPTVFGFDNRNLGAVRLLYTLFIISAVIFFGNKLNVGNKTVAAFFAGTAFLFLITNISVKNSWIYANEFNNKLFTKLKTALKENNITSGEIAVDYDMFNELKTNPNFTFREPVFYNNWEAPMLCKMNGIDPGKIRVYNFERKKDCKIVFRYKKGQFMRNYYIK</sequence>
<organism evidence="2 3">
    <name type="scientific">Chryseobacterium taichungense</name>
    <dbReference type="NCBI Taxonomy" id="295069"/>
    <lineage>
        <taxon>Bacteria</taxon>
        <taxon>Pseudomonadati</taxon>
        <taxon>Bacteroidota</taxon>
        <taxon>Flavobacteriia</taxon>
        <taxon>Flavobacteriales</taxon>
        <taxon>Weeksellaceae</taxon>
        <taxon>Chryseobacterium group</taxon>
        <taxon>Chryseobacterium</taxon>
    </lineage>
</organism>
<evidence type="ECO:0008006" key="4">
    <source>
        <dbReference type="Google" id="ProtNLM"/>
    </source>
</evidence>
<protein>
    <recommendedName>
        <fullName evidence="4">Glycosyltransferase RgtA/B/C/D-like domain-containing protein</fullName>
    </recommendedName>
</protein>
<name>A0A1H7VKK4_9FLAO</name>
<dbReference type="AlphaFoldDB" id="A0A1H7VKK4"/>
<evidence type="ECO:0000313" key="2">
    <source>
        <dbReference type="EMBL" id="SEM09801.1"/>
    </source>
</evidence>
<feature type="transmembrane region" description="Helical" evidence="1">
    <location>
        <begin position="112"/>
        <end position="129"/>
    </location>
</feature>
<keyword evidence="1" id="KW-0812">Transmembrane</keyword>
<feature type="transmembrane region" description="Helical" evidence="1">
    <location>
        <begin position="195"/>
        <end position="212"/>
    </location>
</feature>
<feature type="transmembrane region" description="Helical" evidence="1">
    <location>
        <begin position="266"/>
        <end position="283"/>
    </location>
</feature>
<evidence type="ECO:0000256" key="1">
    <source>
        <dbReference type="SAM" id="Phobius"/>
    </source>
</evidence>
<keyword evidence="1" id="KW-1133">Transmembrane helix</keyword>
<feature type="transmembrane region" description="Helical" evidence="1">
    <location>
        <begin position="7"/>
        <end position="28"/>
    </location>
</feature>
<keyword evidence="3" id="KW-1185">Reference proteome</keyword>
<dbReference type="Proteomes" id="UP000199450">
    <property type="component" value="Unassembled WGS sequence"/>
</dbReference>
<dbReference type="EMBL" id="FOBV01000001">
    <property type="protein sequence ID" value="SEM09801.1"/>
    <property type="molecule type" value="Genomic_DNA"/>
</dbReference>
<feature type="transmembrane region" description="Helical" evidence="1">
    <location>
        <begin position="335"/>
        <end position="352"/>
    </location>
</feature>
<gene>
    <name evidence="2" type="ORF">SAMN05421856_10182</name>
</gene>
<dbReference type="OrthoDB" id="1222082at2"/>
<reference evidence="3" key="1">
    <citation type="submission" date="2016-10" db="EMBL/GenBank/DDBJ databases">
        <authorList>
            <person name="Varghese N."/>
            <person name="Submissions S."/>
        </authorList>
    </citation>
    <scope>NUCLEOTIDE SEQUENCE [LARGE SCALE GENOMIC DNA]</scope>
    <source>
        <strain evidence="3">DSM 17453</strain>
    </source>
</reference>
<dbReference type="RefSeq" id="WP_143052615.1">
    <property type="nucleotide sequence ID" value="NZ_FOBV01000001.1"/>
</dbReference>
<dbReference type="STRING" id="295069.SAMN05421856_10182"/>
<proteinExistence type="predicted"/>
<feature type="transmembrane region" description="Helical" evidence="1">
    <location>
        <begin position="87"/>
        <end position="106"/>
    </location>
</feature>
<evidence type="ECO:0000313" key="3">
    <source>
        <dbReference type="Proteomes" id="UP000199450"/>
    </source>
</evidence>
<feature type="transmembrane region" description="Helical" evidence="1">
    <location>
        <begin position="64"/>
        <end position="80"/>
    </location>
</feature>
<keyword evidence="1" id="KW-0472">Membrane</keyword>
<feature type="transmembrane region" description="Helical" evidence="1">
    <location>
        <begin position="359"/>
        <end position="377"/>
    </location>
</feature>